<feature type="domain" description="EF-hand" evidence="15">
    <location>
        <begin position="579"/>
        <end position="614"/>
    </location>
</feature>
<dbReference type="PROSITE" id="PS00018">
    <property type="entry name" value="EF_HAND_1"/>
    <property type="match status" value="1"/>
</dbReference>
<evidence type="ECO:0000256" key="4">
    <source>
        <dbReference type="ARBA" id="ARBA00022673"/>
    </source>
</evidence>
<keyword evidence="10" id="KW-0813">Transport</keyword>
<evidence type="ECO:0000256" key="8">
    <source>
        <dbReference type="ARBA" id="ARBA00023136"/>
    </source>
</evidence>
<evidence type="ECO:0000256" key="7">
    <source>
        <dbReference type="ARBA" id="ARBA00022989"/>
    </source>
</evidence>
<dbReference type="InterPro" id="IPR051223">
    <property type="entry name" value="Polycystin"/>
</dbReference>
<dbReference type="STRING" id="6184.A0A430Q325"/>
<dbReference type="GO" id="GO:0005262">
    <property type="term" value="F:calcium channel activity"/>
    <property type="evidence" value="ECO:0007669"/>
    <property type="project" value="UniProtKB-KW"/>
</dbReference>
<feature type="transmembrane region" description="Helical" evidence="14">
    <location>
        <begin position="101"/>
        <end position="119"/>
    </location>
</feature>
<dbReference type="PRINTS" id="PR01433">
    <property type="entry name" value="POLYCYSTIN2"/>
</dbReference>
<evidence type="ECO:0000259" key="15">
    <source>
        <dbReference type="PROSITE" id="PS50222"/>
    </source>
</evidence>
<feature type="transmembrane region" description="Helical" evidence="14">
    <location>
        <begin position="463"/>
        <end position="481"/>
    </location>
</feature>
<dbReference type="Pfam" id="PF20519">
    <property type="entry name" value="Polycystin_dom"/>
    <property type="match status" value="2"/>
</dbReference>
<dbReference type="InterPro" id="IPR011992">
    <property type="entry name" value="EF-hand-dom_pair"/>
</dbReference>
<keyword evidence="5 14" id="KW-0812">Transmembrane</keyword>
<evidence type="ECO:0000256" key="10">
    <source>
        <dbReference type="ARBA" id="ARBA00023303"/>
    </source>
</evidence>
<keyword evidence="17" id="KW-1185">Reference proteome</keyword>
<keyword evidence="11" id="KW-0968">Cytoplasmic vesicle</keyword>
<protein>
    <recommendedName>
        <fullName evidence="15">EF-hand domain-containing protein</fullName>
    </recommendedName>
</protein>
<keyword evidence="6" id="KW-0106">Calcium</keyword>
<dbReference type="SUPFAM" id="SSF47473">
    <property type="entry name" value="EF-hand"/>
    <property type="match status" value="1"/>
</dbReference>
<dbReference type="Proteomes" id="UP000290809">
    <property type="component" value="Unassembled WGS sequence"/>
</dbReference>
<evidence type="ECO:0000256" key="3">
    <source>
        <dbReference type="ARBA" id="ARBA00007200"/>
    </source>
</evidence>
<dbReference type="InterPro" id="IPR013122">
    <property type="entry name" value="PKD1_2_channel"/>
</dbReference>
<dbReference type="EMBL" id="QMKO01002990">
    <property type="protein sequence ID" value="RTG82090.1"/>
    <property type="molecule type" value="Genomic_DNA"/>
</dbReference>
<evidence type="ECO:0000256" key="6">
    <source>
        <dbReference type="ARBA" id="ARBA00022837"/>
    </source>
</evidence>
<dbReference type="AlphaFoldDB" id="A0A430Q325"/>
<dbReference type="GO" id="GO:0005886">
    <property type="term" value="C:plasma membrane"/>
    <property type="evidence" value="ECO:0007669"/>
    <property type="project" value="UniProtKB-SubCell"/>
</dbReference>
<dbReference type="GO" id="GO:0050982">
    <property type="term" value="P:detection of mechanical stimulus"/>
    <property type="evidence" value="ECO:0007669"/>
    <property type="project" value="TreeGrafter"/>
</dbReference>
<dbReference type="PANTHER" id="PTHR10877:SF183">
    <property type="entry name" value="AT14535P-RELATED"/>
    <property type="match status" value="1"/>
</dbReference>
<comment type="caution">
    <text evidence="16">The sequence shown here is derived from an EMBL/GenBank/DDBJ whole genome shotgun (WGS) entry which is preliminary data.</text>
</comment>
<comment type="subcellular location">
    <subcellularLocation>
        <location evidence="2">Cell membrane</location>
        <topology evidence="2">Multi-pass membrane protein</topology>
    </subcellularLocation>
    <subcellularLocation>
        <location evidence="1">Cytoplasmic vesicle</location>
    </subcellularLocation>
</comment>
<evidence type="ECO:0000256" key="2">
    <source>
        <dbReference type="ARBA" id="ARBA00004651"/>
    </source>
</evidence>
<dbReference type="InterPro" id="IPR003915">
    <property type="entry name" value="PKD_2"/>
</dbReference>
<evidence type="ECO:0000256" key="11">
    <source>
        <dbReference type="ARBA" id="ARBA00023329"/>
    </source>
</evidence>
<feature type="transmembrane region" description="Helical" evidence="14">
    <location>
        <begin position="539"/>
        <end position="564"/>
    </location>
</feature>
<dbReference type="InterPro" id="IPR002048">
    <property type="entry name" value="EF_hand_dom"/>
</dbReference>
<evidence type="ECO:0000256" key="13">
    <source>
        <dbReference type="SAM" id="Coils"/>
    </source>
</evidence>
<evidence type="ECO:0000313" key="16">
    <source>
        <dbReference type="EMBL" id="RTG82090.1"/>
    </source>
</evidence>
<name>A0A430Q325_SCHBO</name>
<feature type="transmembrane region" description="Helical" evidence="14">
    <location>
        <begin position="493"/>
        <end position="519"/>
    </location>
</feature>
<evidence type="ECO:0000256" key="14">
    <source>
        <dbReference type="SAM" id="Phobius"/>
    </source>
</evidence>
<dbReference type="GO" id="GO:0005509">
    <property type="term" value="F:calcium ion binding"/>
    <property type="evidence" value="ECO:0007669"/>
    <property type="project" value="InterPro"/>
</dbReference>
<dbReference type="InterPro" id="IPR018247">
    <property type="entry name" value="EF_Hand_1_Ca_BS"/>
</dbReference>
<keyword evidence="8 14" id="KW-0472">Membrane</keyword>
<dbReference type="PANTHER" id="PTHR10877">
    <property type="entry name" value="POLYCYSTIN FAMILY MEMBER"/>
    <property type="match status" value="1"/>
</dbReference>
<proteinExistence type="inferred from homology"/>
<accession>A0A430Q325</accession>
<keyword evidence="4" id="KW-0107">Calcium channel</keyword>
<keyword evidence="10" id="KW-0406">Ion transport</keyword>
<reference evidence="16 17" key="1">
    <citation type="journal article" date="2019" name="PLoS Pathog.">
        <title>Genome sequence of the bovine parasite Schistosoma bovis Tanzania.</title>
        <authorList>
            <person name="Oey H."/>
            <person name="Zakrzewski M."/>
            <person name="Gobert G."/>
            <person name="Gravermann K."/>
            <person name="Stoye J."/>
            <person name="Jones M."/>
            <person name="Mcmanus D."/>
            <person name="Krause L."/>
        </authorList>
    </citation>
    <scope>NUCLEOTIDE SEQUENCE [LARGE SCALE GENOMIC DNA]</scope>
    <source>
        <strain evidence="16 17">TAN1997</strain>
    </source>
</reference>
<feature type="coiled-coil region" evidence="13">
    <location>
        <begin position="564"/>
        <end position="591"/>
    </location>
</feature>
<gene>
    <name evidence="16" type="ORF">DC041_0008743</name>
</gene>
<feature type="disulfide bond" evidence="12">
    <location>
        <begin position="323"/>
        <end position="336"/>
    </location>
</feature>
<keyword evidence="9" id="KW-0325">Glycoprotein</keyword>
<keyword evidence="13" id="KW-0175">Coiled coil</keyword>
<dbReference type="InterPro" id="IPR046791">
    <property type="entry name" value="Polycystin_dom"/>
</dbReference>
<evidence type="ECO:0000256" key="9">
    <source>
        <dbReference type="ARBA" id="ARBA00023180"/>
    </source>
</evidence>
<comment type="similarity">
    <text evidence="3">Belongs to the polycystin family.</text>
</comment>
<dbReference type="Pfam" id="PF08016">
    <property type="entry name" value="PKD_channel"/>
    <property type="match status" value="1"/>
</dbReference>
<evidence type="ECO:0000256" key="12">
    <source>
        <dbReference type="PIRSR" id="PIRSR603915-2"/>
    </source>
</evidence>
<dbReference type="GO" id="GO:0031410">
    <property type="term" value="C:cytoplasmic vesicle"/>
    <property type="evidence" value="ECO:0007669"/>
    <property type="project" value="UniProtKB-SubCell"/>
</dbReference>
<keyword evidence="7 14" id="KW-1133">Transmembrane helix</keyword>
<keyword evidence="4" id="KW-0109">Calcium transport</keyword>
<keyword evidence="10" id="KW-0407">Ion channel</keyword>
<organism evidence="16 17">
    <name type="scientific">Schistosoma bovis</name>
    <name type="common">Blood fluke</name>
    <dbReference type="NCBI Taxonomy" id="6184"/>
    <lineage>
        <taxon>Eukaryota</taxon>
        <taxon>Metazoa</taxon>
        <taxon>Spiralia</taxon>
        <taxon>Lophotrochozoa</taxon>
        <taxon>Platyhelminthes</taxon>
        <taxon>Trematoda</taxon>
        <taxon>Digenea</taxon>
        <taxon>Strigeidida</taxon>
        <taxon>Schistosomatoidea</taxon>
        <taxon>Schistosomatidae</taxon>
        <taxon>Schistosoma</taxon>
    </lineage>
</organism>
<dbReference type="PROSITE" id="PS50222">
    <property type="entry name" value="EF_HAND_2"/>
    <property type="match status" value="1"/>
</dbReference>
<evidence type="ECO:0000256" key="5">
    <source>
        <dbReference type="ARBA" id="ARBA00022692"/>
    </source>
</evidence>
<sequence length="693" mass="80436">MASKKSEKQFMLSENEFNQMAYDNTALMNPQYIDDIDYKNEIQPMNSQQTKSNQFINNADSDRYSCWSRFTHCIRSAWATRLTEDTMDNRELYIHTTLRELVIYIFFLITLMIVAYGPFNSNTYLLTSSMNTMFLQAQVTNGTDSLSTASSLDVLWSVIQGPIMNNWYSNTWYNTQPFATANNLTLLYQNRLIGVPRLRQLRMSSNSCMIPVYFADDIKECYGQYQEANEDKKPFGLKNGTAFKYLNFPVVASIGPFSMLNNGLFNRSFKYHVIQGPIMNNWYSNTWYNTQPFATANNLTLLYQNRLIGVPRLRQLRMSSNSCMIPVYFADDIKECYGQYQEANEDKKPFGLKNGTAWTYTSSDQLGMYSYWGSVSSYGGGGYYEDLSRDQTEAASQLDRLFQNLWLDRGTRVLFIHFTTYNPNMNLFSVVEIVVEVPASGSLVLNSDFRSVKLLRYVTPFDYFVLVCECAFLLFIAYYIVEEIMEIKKQGWIYFVSVWNSLDIIIILISIVCAAFNIYRTIIVINLLESILHNPNEFANFQMLSIWQVNFNFAISITVFLAWVKRMRNMLEKLKIKKKRIENIQNAMELADFNKDGKLEYTELWKHLKTELAKEERLNVDEKQPGTSQSKMAPTTQIKIDIKQAEFMQLYKRVNRIENGMGQTSPQDRGDRLDDIIQAGLDDMTSTVDLQHE</sequence>
<evidence type="ECO:0000313" key="17">
    <source>
        <dbReference type="Proteomes" id="UP000290809"/>
    </source>
</evidence>
<evidence type="ECO:0000256" key="1">
    <source>
        <dbReference type="ARBA" id="ARBA00004541"/>
    </source>
</evidence>